<sequence>MSNEHVIEHIHDLRGSIEALRTMFMAIASTFPPETQAITLEQLKYLKPVVIDHRAQHGAPAIMLAAMQRELETVEQLLQANVDRGTR</sequence>
<dbReference type="Proteomes" id="UP000595064">
    <property type="component" value="Chromosome"/>
</dbReference>
<dbReference type="EMBL" id="CP065748">
    <property type="protein sequence ID" value="QPS78617.1"/>
    <property type="molecule type" value="Genomic_DNA"/>
</dbReference>
<organism evidence="1 2">
    <name type="scientific">Delftia lacustris</name>
    <dbReference type="NCBI Taxonomy" id="558537"/>
    <lineage>
        <taxon>Bacteria</taxon>
        <taxon>Pseudomonadati</taxon>
        <taxon>Pseudomonadota</taxon>
        <taxon>Betaproteobacteria</taxon>
        <taxon>Burkholderiales</taxon>
        <taxon>Comamonadaceae</taxon>
        <taxon>Delftia</taxon>
    </lineage>
</organism>
<dbReference type="AlphaFoldDB" id="A0A7T2YMN3"/>
<evidence type="ECO:0000313" key="1">
    <source>
        <dbReference type="EMBL" id="QPS78617.1"/>
    </source>
</evidence>
<dbReference type="KEGG" id="dla:I6G47_16420"/>
<keyword evidence="2" id="KW-1185">Reference proteome</keyword>
<protein>
    <submittedName>
        <fullName evidence="1">Uncharacterized protein</fullName>
    </submittedName>
</protein>
<name>A0A7T2YMN3_9BURK</name>
<evidence type="ECO:0000313" key="2">
    <source>
        <dbReference type="Proteomes" id="UP000595064"/>
    </source>
</evidence>
<gene>
    <name evidence="1" type="ORF">I6G47_16420</name>
</gene>
<accession>A0A7T2YMN3</accession>
<proteinExistence type="predicted"/>
<reference evidence="1 2" key="1">
    <citation type="submission" date="2020-12" db="EMBL/GenBank/DDBJ databases">
        <title>FDA dAtabase for Regulatory Grade micrObial Sequences (FDA-ARGOS): Supporting development and validation of Infectious Disease Dx tests.</title>
        <authorList>
            <person name="Sproer C."/>
            <person name="Gronow S."/>
            <person name="Severitt S."/>
            <person name="Schroder I."/>
            <person name="Tallon L."/>
            <person name="Sadzewicz L."/>
            <person name="Zhao X."/>
            <person name="Boylan J."/>
            <person name="Ott S."/>
            <person name="Bowen H."/>
            <person name="Vavikolanu K."/>
            <person name="Mehta A."/>
            <person name="Aluvathingal J."/>
            <person name="Nadendla S."/>
            <person name="Lowell S."/>
            <person name="Myers T."/>
            <person name="Yan Y."/>
            <person name="Sichtig H."/>
        </authorList>
    </citation>
    <scope>NUCLEOTIDE SEQUENCE [LARGE SCALE GENOMIC DNA]</scope>
    <source>
        <strain evidence="1 2">FDAARGOS_890</strain>
    </source>
</reference>
<dbReference type="RefSeq" id="WP_198129276.1">
    <property type="nucleotide sequence ID" value="NZ_CP065748.1"/>
</dbReference>